<dbReference type="PANTHER" id="PTHR12534:SF0">
    <property type="entry name" value="SMALL RIBOSOMAL SUBUNIT PROTEIN US2M"/>
    <property type="match status" value="1"/>
</dbReference>
<evidence type="ECO:0000256" key="5">
    <source>
        <dbReference type="HAMAP-Rule" id="MF_00291"/>
    </source>
</evidence>
<evidence type="ECO:0000256" key="3">
    <source>
        <dbReference type="ARBA" id="ARBA00023274"/>
    </source>
</evidence>
<feature type="region of interest" description="Disordered" evidence="6">
    <location>
        <begin position="235"/>
        <end position="268"/>
    </location>
</feature>
<dbReference type="InterPro" id="IPR005706">
    <property type="entry name" value="Ribosomal_uS2_bac/mit/plastid"/>
</dbReference>
<dbReference type="Proteomes" id="UP000176700">
    <property type="component" value="Unassembled WGS sequence"/>
</dbReference>
<dbReference type="Gene3D" id="1.10.287.610">
    <property type="entry name" value="Helix hairpin bin"/>
    <property type="match status" value="1"/>
</dbReference>
<dbReference type="InterPro" id="IPR001865">
    <property type="entry name" value="Ribosomal_uS2"/>
</dbReference>
<dbReference type="Pfam" id="PF00318">
    <property type="entry name" value="Ribosomal_S2"/>
    <property type="match status" value="1"/>
</dbReference>
<sequence>MEETNIITQPPIKPEIEALFNAGVHFAYKKTRRHPKMREYIAGVRSNVEVFHLERVYERLVDAMAFMEKLGTESAVILWIGTKPAACSIITDTATALQHPYVAKRWIGGTLTNFKIIRGRVEYLKTLEEAIQNPDFLKYPKHERMKTKKEVEKLQEEFGNLRLLKSIPNAMVIVDANEELTAVTEGRKVGVKTIAIMNSDCDPDAVTCPIPGNDNAVQSIKYLIGKLKEAYLKGKASAPKKDEVREKEVKDEALQNPVKNHQVPANSS</sequence>
<dbReference type="CDD" id="cd01425">
    <property type="entry name" value="RPS2"/>
    <property type="match status" value="1"/>
</dbReference>
<comment type="caution">
    <text evidence="7">The sequence shown here is derived from an EMBL/GenBank/DDBJ whole genome shotgun (WGS) entry which is preliminary data.</text>
</comment>
<evidence type="ECO:0000256" key="2">
    <source>
        <dbReference type="ARBA" id="ARBA00022980"/>
    </source>
</evidence>
<dbReference type="EMBL" id="MHNI01000012">
    <property type="protein sequence ID" value="OGZ42896.1"/>
    <property type="molecule type" value="Genomic_DNA"/>
</dbReference>
<dbReference type="PRINTS" id="PR00395">
    <property type="entry name" value="RIBOSOMALS2"/>
</dbReference>
<dbReference type="InterPro" id="IPR023591">
    <property type="entry name" value="Ribosomal_uS2_flav_dom_sf"/>
</dbReference>
<evidence type="ECO:0000256" key="1">
    <source>
        <dbReference type="ARBA" id="ARBA00006242"/>
    </source>
</evidence>
<dbReference type="Gene3D" id="3.40.50.10490">
    <property type="entry name" value="Glucose-6-phosphate isomerase like protein, domain 1"/>
    <property type="match status" value="1"/>
</dbReference>
<name>A0A1G2FXU2_9BACT</name>
<keyword evidence="2 5" id="KW-0689">Ribosomal protein</keyword>
<proteinExistence type="inferred from homology"/>
<comment type="similarity">
    <text evidence="1 5">Belongs to the universal ribosomal protein uS2 family.</text>
</comment>
<dbReference type="GO" id="GO:0006412">
    <property type="term" value="P:translation"/>
    <property type="evidence" value="ECO:0007669"/>
    <property type="project" value="UniProtKB-UniRule"/>
</dbReference>
<evidence type="ECO:0000256" key="4">
    <source>
        <dbReference type="ARBA" id="ARBA00035256"/>
    </source>
</evidence>
<dbReference type="SUPFAM" id="SSF52313">
    <property type="entry name" value="Ribosomal protein S2"/>
    <property type="match status" value="1"/>
</dbReference>
<evidence type="ECO:0000313" key="8">
    <source>
        <dbReference type="Proteomes" id="UP000176700"/>
    </source>
</evidence>
<dbReference type="PANTHER" id="PTHR12534">
    <property type="entry name" value="30S RIBOSOMAL PROTEIN S2 PROKARYOTIC AND ORGANELLAR"/>
    <property type="match status" value="1"/>
</dbReference>
<dbReference type="HAMAP" id="MF_00291_B">
    <property type="entry name" value="Ribosomal_uS2_B"/>
    <property type="match status" value="1"/>
</dbReference>
<organism evidence="7 8">
    <name type="scientific">Candidatus Ryanbacteria bacterium RIFCSPHIGHO2_01_45_13</name>
    <dbReference type="NCBI Taxonomy" id="1802112"/>
    <lineage>
        <taxon>Bacteria</taxon>
        <taxon>Candidatus Ryaniibacteriota</taxon>
    </lineage>
</organism>
<evidence type="ECO:0000313" key="7">
    <source>
        <dbReference type="EMBL" id="OGZ42896.1"/>
    </source>
</evidence>
<gene>
    <name evidence="5" type="primary">rpsB</name>
    <name evidence="7" type="ORF">A2W41_02125</name>
</gene>
<feature type="compositionally biased region" description="Basic and acidic residues" evidence="6">
    <location>
        <begin position="239"/>
        <end position="253"/>
    </location>
</feature>
<keyword evidence="3 5" id="KW-0687">Ribonucleoprotein</keyword>
<accession>A0A1G2FXU2</accession>
<dbReference type="NCBIfam" id="TIGR01011">
    <property type="entry name" value="rpsB_bact"/>
    <property type="match status" value="1"/>
</dbReference>
<dbReference type="GO" id="GO:0015935">
    <property type="term" value="C:small ribosomal subunit"/>
    <property type="evidence" value="ECO:0007669"/>
    <property type="project" value="InterPro"/>
</dbReference>
<reference evidence="7 8" key="1">
    <citation type="journal article" date="2016" name="Nat. Commun.">
        <title>Thousands of microbial genomes shed light on interconnected biogeochemical processes in an aquifer system.</title>
        <authorList>
            <person name="Anantharaman K."/>
            <person name="Brown C.T."/>
            <person name="Hug L.A."/>
            <person name="Sharon I."/>
            <person name="Castelle C.J."/>
            <person name="Probst A.J."/>
            <person name="Thomas B.C."/>
            <person name="Singh A."/>
            <person name="Wilkins M.J."/>
            <person name="Karaoz U."/>
            <person name="Brodie E.L."/>
            <person name="Williams K.H."/>
            <person name="Hubbard S.S."/>
            <person name="Banfield J.F."/>
        </authorList>
    </citation>
    <scope>NUCLEOTIDE SEQUENCE [LARGE SCALE GENOMIC DNA]</scope>
</reference>
<evidence type="ECO:0000256" key="6">
    <source>
        <dbReference type="SAM" id="MobiDB-lite"/>
    </source>
</evidence>
<feature type="compositionally biased region" description="Polar residues" evidence="6">
    <location>
        <begin position="257"/>
        <end position="268"/>
    </location>
</feature>
<dbReference type="GO" id="GO:0003735">
    <property type="term" value="F:structural constituent of ribosome"/>
    <property type="evidence" value="ECO:0007669"/>
    <property type="project" value="InterPro"/>
</dbReference>
<protein>
    <recommendedName>
        <fullName evidence="4 5">Small ribosomal subunit protein uS2</fullName>
    </recommendedName>
</protein>
<dbReference type="AlphaFoldDB" id="A0A1G2FXU2"/>